<evidence type="ECO:0000313" key="2">
    <source>
        <dbReference type="EMBL" id="KAA5543585.1"/>
    </source>
</evidence>
<accession>A0A5M6DEH3</accession>
<evidence type="ECO:0008006" key="4">
    <source>
        <dbReference type="Google" id="ProtNLM"/>
    </source>
</evidence>
<feature type="region of interest" description="Disordered" evidence="1">
    <location>
        <begin position="442"/>
        <end position="476"/>
    </location>
</feature>
<sequence length="512" mass="55293">MATSDYEIVVGAKDQATRILEQVSGQTRALTRNIQTMSKRTERSTEKMDRAFKGLKATLKPLLAAFAAVKVTTAGFRVVSNAAEAFDTQREAVRGLTQALELNGDAMGPTVEQHAAFASQLQDLANVGDEVTLGLMKQASMLGINNEQLQDATRAAIGMSEATGASLEDSLRKVNETIHGNTEAFAEFLPQLRQAKTDEEKLAIVLAASEKGLAQKASRANEAAGSAERLSNTWGDFLEVVGESLAPVRVFINNGLSALIEKIQGELIPVLAFAETIITNFGKVWEFIKLKINLAMTGIVEDVKHTFITTIPTYLNWFAENWLNIITDVFNGTVTVIKNAMTNAADIIRAVVEAIRNGLQGGIGGLMNEIGEIAGRSLLEGFEAQTKALPEIAMRNLTAGEQEMKSRLAQLAVEIGSEYQRNLAERLTADGGANGLGNLALQLGGSKPKGGSEKDQTTGVESRLLTRGQTQNGPREMRKLVENIARNVKRVADNTDTDTSQSDDTFRVELVK</sequence>
<protein>
    <recommendedName>
        <fullName evidence="4">Tape measure domain-containing protein</fullName>
    </recommendedName>
</protein>
<proteinExistence type="predicted"/>
<organism evidence="2 3">
    <name type="scientific">Roseiconus nitratireducens</name>
    <dbReference type="NCBI Taxonomy" id="2605748"/>
    <lineage>
        <taxon>Bacteria</taxon>
        <taxon>Pseudomonadati</taxon>
        <taxon>Planctomycetota</taxon>
        <taxon>Planctomycetia</taxon>
        <taxon>Pirellulales</taxon>
        <taxon>Pirellulaceae</taxon>
        <taxon>Roseiconus</taxon>
    </lineage>
</organism>
<gene>
    <name evidence="2" type="ORF">FYK55_10240</name>
</gene>
<keyword evidence="3" id="KW-1185">Reference proteome</keyword>
<evidence type="ECO:0000313" key="3">
    <source>
        <dbReference type="Proteomes" id="UP000324479"/>
    </source>
</evidence>
<reference evidence="2 3" key="1">
    <citation type="submission" date="2019-08" db="EMBL/GenBank/DDBJ databases">
        <authorList>
            <person name="Dhanesh K."/>
            <person name="Kumar G."/>
            <person name="Sasikala C."/>
            <person name="Venkata Ramana C."/>
        </authorList>
    </citation>
    <scope>NUCLEOTIDE SEQUENCE [LARGE SCALE GENOMIC DNA]</scope>
    <source>
        <strain evidence="2 3">JC645</strain>
    </source>
</reference>
<evidence type="ECO:0000256" key="1">
    <source>
        <dbReference type="SAM" id="MobiDB-lite"/>
    </source>
</evidence>
<dbReference type="Proteomes" id="UP000324479">
    <property type="component" value="Unassembled WGS sequence"/>
</dbReference>
<name>A0A5M6DEH3_9BACT</name>
<feature type="region of interest" description="Disordered" evidence="1">
    <location>
        <begin position="491"/>
        <end position="512"/>
    </location>
</feature>
<comment type="caution">
    <text evidence="2">The sequence shown here is derived from an EMBL/GenBank/DDBJ whole genome shotgun (WGS) entry which is preliminary data.</text>
</comment>
<dbReference type="AlphaFoldDB" id="A0A5M6DEH3"/>
<dbReference type="RefSeq" id="WP_150076335.1">
    <property type="nucleotide sequence ID" value="NZ_VWOX01000005.1"/>
</dbReference>
<dbReference type="EMBL" id="VWOX01000005">
    <property type="protein sequence ID" value="KAA5543585.1"/>
    <property type="molecule type" value="Genomic_DNA"/>
</dbReference>